<gene>
    <name evidence="6" type="ORF">SAMN02746066_02958</name>
</gene>
<dbReference type="PANTHER" id="PTHR43174:SF2">
    <property type="entry name" value="UDP-N-ACETYLGLUCOSAMINE 2-EPIMERASE"/>
    <property type="match status" value="1"/>
</dbReference>
<dbReference type="NCBIfam" id="TIGR00236">
    <property type="entry name" value="wecB"/>
    <property type="match status" value="1"/>
</dbReference>
<evidence type="ECO:0000256" key="4">
    <source>
        <dbReference type="RuleBase" id="RU003513"/>
    </source>
</evidence>
<dbReference type="InterPro" id="IPR029767">
    <property type="entry name" value="WecB-like"/>
</dbReference>
<dbReference type="CDD" id="cd03786">
    <property type="entry name" value="GTB_UDP-GlcNAc_2-Epimerase"/>
    <property type="match status" value="1"/>
</dbReference>
<evidence type="ECO:0000313" key="7">
    <source>
        <dbReference type="Proteomes" id="UP000184038"/>
    </source>
</evidence>
<dbReference type="Proteomes" id="UP000184038">
    <property type="component" value="Unassembled WGS sequence"/>
</dbReference>
<evidence type="ECO:0000313" key="6">
    <source>
        <dbReference type="EMBL" id="SHM70583.1"/>
    </source>
</evidence>
<evidence type="ECO:0000256" key="2">
    <source>
        <dbReference type="ARBA" id="ARBA00038209"/>
    </source>
</evidence>
<dbReference type="Gene3D" id="3.40.50.2000">
    <property type="entry name" value="Glycogen Phosphorylase B"/>
    <property type="match status" value="2"/>
</dbReference>
<dbReference type="STRING" id="1120996.SAMN02746066_02958"/>
<name>A0A1M7KYD3_9FIRM</name>
<reference evidence="6 7" key="1">
    <citation type="submission" date="2016-11" db="EMBL/GenBank/DDBJ databases">
        <authorList>
            <person name="Jaros S."/>
            <person name="Januszkiewicz K."/>
            <person name="Wedrychowicz H."/>
        </authorList>
    </citation>
    <scope>NUCLEOTIDE SEQUENCE [LARGE SCALE GENOMIC DNA]</scope>
    <source>
        <strain evidence="6 7">DSM 15930</strain>
    </source>
</reference>
<dbReference type="GO" id="GO:0008761">
    <property type="term" value="F:UDP-N-acetylglucosamine 2-epimerase activity"/>
    <property type="evidence" value="ECO:0007669"/>
    <property type="project" value="UniProtKB-EC"/>
</dbReference>
<evidence type="ECO:0000256" key="1">
    <source>
        <dbReference type="ARBA" id="ARBA00023235"/>
    </source>
</evidence>
<organism evidence="6 7">
    <name type="scientific">Anaerosporobacter mobilis DSM 15930</name>
    <dbReference type="NCBI Taxonomy" id="1120996"/>
    <lineage>
        <taxon>Bacteria</taxon>
        <taxon>Bacillati</taxon>
        <taxon>Bacillota</taxon>
        <taxon>Clostridia</taxon>
        <taxon>Lachnospirales</taxon>
        <taxon>Lachnospiraceae</taxon>
        <taxon>Anaerosporobacter</taxon>
    </lineage>
</organism>
<evidence type="ECO:0000256" key="3">
    <source>
        <dbReference type="ARBA" id="ARBA00038858"/>
    </source>
</evidence>
<dbReference type="Pfam" id="PF02350">
    <property type="entry name" value="Epimerase_2"/>
    <property type="match status" value="1"/>
</dbReference>
<keyword evidence="1 4" id="KW-0413">Isomerase</keyword>
<proteinExistence type="inferred from homology"/>
<feature type="domain" description="UDP-N-acetylglucosamine 2-epimerase" evidence="5">
    <location>
        <begin position="24"/>
        <end position="363"/>
    </location>
</feature>
<sequence>MKKKVMLVFGTRPEAVKMCPLIIELKKSERFEVVVCVTGQHKEMLLQVLDCFHVIPDYNLDIMKEGQTLTDITVKVLIGVREIIIKEKPDLMLVHGDTTTTYAAAMAAFYEKVTIGHVEAGLRTHDLTSPYPEEFNRQAVGVMANYHFAPTVQAKDNLIREGKQASSIYVTGNTAIDAMKYTVKEKFEHPLLDWAKNSRLILLTTHRRENTGEAMIRIFMAVKDILQQYQDVKIVFPVHKNPEIRNLVNQYLGNLERIRIVEPLQLDEMHNIISKSYLIMTDSGGLQEEAPAYDKPVLVLRNTTERPEGVEAGTLRLVGTDSGEIYRVCSELLDDSACYQTMSKAKNPYGDGTAAVQIRKILEENM</sequence>
<dbReference type="PANTHER" id="PTHR43174">
    <property type="entry name" value="UDP-N-ACETYLGLUCOSAMINE 2-EPIMERASE"/>
    <property type="match status" value="1"/>
</dbReference>
<dbReference type="InterPro" id="IPR003331">
    <property type="entry name" value="UDP_GlcNAc_Epimerase_2_dom"/>
</dbReference>
<comment type="similarity">
    <text evidence="2 4">Belongs to the UDP-N-acetylglucosamine 2-epimerase family.</text>
</comment>
<accession>A0A1M7KYD3</accession>
<dbReference type="EMBL" id="FRCP01000015">
    <property type="protein sequence ID" value="SHM70583.1"/>
    <property type="molecule type" value="Genomic_DNA"/>
</dbReference>
<dbReference type="RefSeq" id="WP_073289328.1">
    <property type="nucleotide sequence ID" value="NZ_FRCP01000015.1"/>
</dbReference>
<dbReference type="EC" id="5.1.3.14" evidence="3"/>
<evidence type="ECO:0000259" key="5">
    <source>
        <dbReference type="Pfam" id="PF02350"/>
    </source>
</evidence>
<dbReference type="SUPFAM" id="SSF53756">
    <property type="entry name" value="UDP-Glycosyltransferase/glycogen phosphorylase"/>
    <property type="match status" value="1"/>
</dbReference>
<protein>
    <recommendedName>
        <fullName evidence="3">UDP-N-acetylglucosamine 2-epimerase (non-hydrolyzing)</fullName>
        <ecNumber evidence="3">5.1.3.14</ecNumber>
    </recommendedName>
</protein>
<keyword evidence="7" id="KW-1185">Reference proteome</keyword>
<dbReference type="AlphaFoldDB" id="A0A1M7KYD3"/>